<sequence>MIKKDAIIIGSGQAGNPLALKLSAAGWKTVLIEKSEEMLGGVCVNVGCTPSKTLIASAKVMHTIKTAEKHGISVPSSTIDFESTQRRKEKIVSDSKAGVKKNLEEAENLELVFGTASFSGEKTISVQNDGEEAIEFTAPYIFINAGCRPATPEIDGLKDVKWYDSTGILELREIPKKLIVIGSGYIGLELGQMYSRFGSEVSIVEKAGQIMSNEDEDIAENLQEILEDEGLTFHLNSEIKNVKQNDNEIILTFTKNNKEEQITGTHLLIVAGRKSNADSLHLEKEGIKTDDKGYIKVNAKLETTIDGVYALGDIKGGPQFTHISYNDYVIVSENILDQKNTSTDGRIIPYTVFTDPQVGRVGLSEKEATKRNLNFSVVKIPGKRITRGLESAETQGLWKAIVDKDSDKILGAAIIGSEGGEIASIIQMAMTGNISAKDLQTFVFSHPTYSESLNTLFSELK</sequence>
<name>A0ABT2W5J7_9FLAO</name>
<evidence type="ECO:0000313" key="7">
    <source>
        <dbReference type="EMBL" id="MCU7617265.1"/>
    </source>
</evidence>
<evidence type="ECO:0000256" key="1">
    <source>
        <dbReference type="ARBA" id="ARBA00001974"/>
    </source>
</evidence>
<dbReference type="InterPro" id="IPR016156">
    <property type="entry name" value="FAD/NAD-linked_Rdtase_dimer_sf"/>
</dbReference>
<dbReference type="Gene3D" id="3.30.390.30">
    <property type="match status" value="1"/>
</dbReference>
<dbReference type="InterPro" id="IPR001100">
    <property type="entry name" value="Pyr_nuc-diS_OxRdtase"/>
</dbReference>
<dbReference type="InterPro" id="IPR036188">
    <property type="entry name" value="FAD/NAD-bd_sf"/>
</dbReference>
<feature type="domain" description="Pyridine nucleotide-disulphide oxidoreductase dimerisation" evidence="5">
    <location>
        <begin position="348"/>
        <end position="455"/>
    </location>
</feature>
<dbReference type="InterPro" id="IPR023753">
    <property type="entry name" value="FAD/NAD-binding_dom"/>
</dbReference>
<evidence type="ECO:0000313" key="8">
    <source>
        <dbReference type="Proteomes" id="UP001208649"/>
    </source>
</evidence>
<protein>
    <submittedName>
        <fullName evidence="7">Mercuric reductase</fullName>
    </submittedName>
</protein>
<gene>
    <name evidence="7" type="ORF">NZ698_08645</name>
</gene>
<dbReference type="InterPro" id="IPR004099">
    <property type="entry name" value="Pyr_nucl-diS_OxRdtase_dimer"/>
</dbReference>
<evidence type="ECO:0000256" key="4">
    <source>
        <dbReference type="ARBA" id="ARBA00022827"/>
    </source>
</evidence>
<comment type="caution">
    <text evidence="7">The sequence shown here is derived from an EMBL/GenBank/DDBJ whole genome shotgun (WGS) entry which is preliminary data.</text>
</comment>
<dbReference type="SUPFAM" id="SSF51905">
    <property type="entry name" value="FAD/NAD(P)-binding domain"/>
    <property type="match status" value="1"/>
</dbReference>
<dbReference type="Pfam" id="PF07992">
    <property type="entry name" value="Pyr_redox_2"/>
    <property type="match status" value="1"/>
</dbReference>
<dbReference type="PANTHER" id="PTHR43014:SF4">
    <property type="entry name" value="PYRIDINE NUCLEOTIDE-DISULFIDE OXIDOREDUCTASE RCLA-RELATED"/>
    <property type="match status" value="1"/>
</dbReference>
<keyword evidence="3" id="KW-0285">Flavoprotein</keyword>
<evidence type="ECO:0000259" key="6">
    <source>
        <dbReference type="Pfam" id="PF07992"/>
    </source>
</evidence>
<dbReference type="RefSeq" id="WP_263002713.1">
    <property type="nucleotide sequence ID" value="NZ_JAOTEM010000002.1"/>
</dbReference>
<proteinExistence type="inferred from homology"/>
<keyword evidence="8" id="KW-1185">Reference proteome</keyword>
<dbReference type="PIRSF" id="PIRSF000350">
    <property type="entry name" value="Mercury_reductase_MerA"/>
    <property type="match status" value="1"/>
</dbReference>
<evidence type="ECO:0000256" key="2">
    <source>
        <dbReference type="ARBA" id="ARBA00007532"/>
    </source>
</evidence>
<dbReference type="PRINTS" id="PR00411">
    <property type="entry name" value="PNDRDTASEI"/>
</dbReference>
<dbReference type="PRINTS" id="PR00368">
    <property type="entry name" value="FADPNR"/>
</dbReference>
<comment type="similarity">
    <text evidence="2">Belongs to the class-I pyridine nucleotide-disulfide oxidoreductase family.</text>
</comment>
<reference evidence="8" key="1">
    <citation type="submission" date="2023-07" db="EMBL/GenBank/DDBJ databases">
        <title>Chryseobacterium sp. strain PBS4-4 Genome sequencing and assembly.</title>
        <authorList>
            <person name="Jung Y."/>
        </authorList>
    </citation>
    <scope>NUCLEOTIDE SEQUENCE [LARGE SCALE GENOMIC DNA]</scope>
    <source>
        <strain evidence="8">PBS4-4</strain>
    </source>
</reference>
<dbReference type="EMBL" id="JAOTEM010000002">
    <property type="protein sequence ID" value="MCU7617265.1"/>
    <property type="molecule type" value="Genomic_DNA"/>
</dbReference>
<organism evidence="7 8">
    <name type="scientific">Chryseobacterium edaphi</name>
    <dbReference type="NCBI Taxonomy" id="2976532"/>
    <lineage>
        <taxon>Bacteria</taxon>
        <taxon>Pseudomonadati</taxon>
        <taxon>Bacteroidota</taxon>
        <taxon>Flavobacteriia</taxon>
        <taxon>Flavobacteriales</taxon>
        <taxon>Weeksellaceae</taxon>
        <taxon>Chryseobacterium group</taxon>
        <taxon>Chryseobacterium</taxon>
    </lineage>
</organism>
<feature type="domain" description="FAD/NAD(P)-binding" evidence="6">
    <location>
        <begin position="5"/>
        <end position="324"/>
    </location>
</feature>
<keyword evidence="4" id="KW-0274">FAD</keyword>
<dbReference type="SUPFAM" id="SSF55424">
    <property type="entry name" value="FAD/NAD-linked reductases, dimerisation (C-terminal) domain"/>
    <property type="match status" value="1"/>
</dbReference>
<dbReference type="Gene3D" id="3.50.50.60">
    <property type="entry name" value="FAD/NAD(P)-binding domain"/>
    <property type="match status" value="2"/>
</dbReference>
<comment type="cofactor">
    <cofactor evidence="1">
        <name>FAD</name>
        <dbReference type="ChEBI" id="CHEBI:57692"/>
    </cofactor>
</comment>
<dbReference type="Pfam" id="PF02852">
    <property type="entry name" value="Pyr_redox_dim"/>
    <property type="match status" value="1"/>
</dbReference>
<dbReference type="PANTHER" id="PTHR43014">
    <property type="entry name" value="MERCURIC REDUCTASE"/>
    <property type="match status" value="1"/>
</dbReference>
<dbReference type="Proteomes" id="UP001208649">
    <property type="component" value="Unassembled WGS sequence"/>
</dbReference>
<evidence type="ECO:0000259" key="5">
    <source>
        <dbReference type="Pfam" id="PF02852"/>
    </source>
</evidence>
<evidence type="ECO:0000256" key="3">
    <source>
        <dbReference type="ARBA" id="ARBA00022630"/>
    </source>
</evidence>
<accession>A0ABT2W5J7</accession>